<proteinExistence type="inferred from homology"/>
<dbReference type="EMBL" id="RDQL01000019">
    <property type="protein sequence ID" value="RMW96698.1"/>
    <property type="molecule type" value="Genomic_DNA"/>
</dbReference>
<evidence type="ECO:0000256" key="1">
    <source>
        <dbReference type="ARBA" id="ARBA00001947"/>
    </source>
</evidence>
<comment type="cofactor">
    <cofactor evidence="1">
        <name>Zn(2+)</name>
        <dbReference type="ChEBI" id="CHEBI:29105"/>
    </cofactor>
</comment>
<dbReference type="InterPro" id="IPR007863">
    <property type="entry name" value="Peptidase_M16_C"/>
</dbReference>
<dbReference type="GO" id="GO:0006508">
    <property type="term" value="P:proteolysis"/>
    <property type="evidence" value="ECO:0007669"/>
    <property type="project" value="InterPro"/>
</dbReference>
<sequence length="487" mass="53022">MVVAGCATAPGQGGQGAWAVAEAVPAAQASQPTPAPQPAPLPAQASTVLQESAQLAHYRLANGLEVIVKPDRRAPTAVHMLWVRVGSIDEEDGTSGIAHMLEHMMFKGSAALAPGEFSRRVAELGGQDNAFTNHDYTGYYQQVPASELEAVMALEAERFAHNQWPDEEFTHEVEVVKEERRLRIDDQPRAKLYEQLMAATYLASPERRPVIGWMGDIEQYTAEDVRAFYRQWYQPGNAAVVVVGQVQPQQVLRLAERYYGRIAPGALPARKITAEPPQQGLRRIQLHERAEQPVLLMAYKAPPLKNLAQPTAADWDALALMALAGVLSGYDGARLDRALTRGPRRVADHVDASAQVNGRSGNGLFLLSAIPAQGVPMSKLEEALRRSIRSVAEQGVSEAELARVVTQWAASTIYAQDSMFAQAMDLGTDWIEGWPLHANERLLALLRQVTSAQVQAVARRYFSDAALTVAELVPQAAAPAAAQGTRR</sequence>
<evidence type="ECO:0000256" key="2">
    <source>
        <dbReference type="ARBA" id="ARBA00007261"/>
    </source>
</evidence>
<dbReference type="AlphaFoldDB" id="A0A3M6Q2X6"/>
<dbReference type="SUPFAM" id="SSF63411">
    <property type="entry name" value="LuxS/MPP-like metallohydrolase"/>
    <property type="match status" value="2"/>
</dbReference>
<comment type="similarity">
    <text evidence="2 3">Belongs to the peptidase M16 family.</text>
</comment>
<evidence type="ECO:0000313" key="7">
    <source>
        <dbReference type="Proteomes" id="UP000267035"/>
    </source>
</evidence>
<evidence type="ECO:0000259" key="5">
    <source>
        <dbReference type="Pfam" id="PF05193"/>
    </source>
</evidence>
<dbReference type="InterPro" id="IPR050361">
    <property type="entry name" value="MPP/UQCRC_Complex"/>
</dbReference>
<keyword evidence="7" id="KW-1185">Reference proteome</keyword>
<reference evidence="6 7" key="1">
    <citation type="submission" date="2018-10" db="EMBL/GenBank/DDBJ databases">
        <title>Comamonadaceae CDC group NO-1 genome sequencing and assembly.</title>
        <authorList>
            <person name="Bernier A.-M."/>
            <person name="Bernard K."/>
        </authorList>
    </citation>
    <scope>NUCLEOTIDE SEQUENCE [LARGE SCALE GENOMIC DNA]</scope>
    <source>
        <strain evidence="6 7">NML161473</strain>
    </source>
</reference>
<dbReference type="Pfam" id="PF00675">
    <property type="entry name" value="Peptidase_M16"/>
    <property type="match status" value="1"/>
</dbReference>
<dbReference type="PROSITE" id="PS00143">
    <property type="entry name" value="INSULINASE"/>
    <property type="match status" value="1"/>
</dbReference>
<name>A0A3M6Q2X6_9BURK</name>
<dbReference type="PANTHER" id="PTHR11851">
    <property type="entry name" value="METALLOPROTEASE"/>
    <property type="match status" value="1"/>
</dbReference>
<organism evidence="6 7">
    <name type="scientific">Allofranklinella schreckenbergeri</name>
    <dbReference type="NCBI Taxonomy" id="1076744"/>
    <lineage>
        <taxon>Bacteria</taxon>
        <taxon>Pseudomonadati</taxon>
        <taxon>Pseudomonadota</taxon>
        <taxon>Betaproteobacteria</taxon>
        <taxon>Burkholderiales</taxon>
        <taxon>Comamonadaceae</taxon>
        <taxon>Allofranklinella</taxon>
    </lineage>
</organism>
<dbReference type="GO" id="GO:0004222">
    <property type="term" value="F:metalloendopeptidase activity"/>
    <property type="evidence" value="ECO:0007669"/>
    <property type="project" value="InterPro"/>
</dbReference>
<dbReference type="GO" id="GO:0046872">
    <property type="term" value="F:metal ion binding"/>
    <property type="evidence" value="ECO:0007669"/>
    <property type="project" value="InterPro"/>
</dbReference>
<dbReference type="InterPro" id="IPR011765">
    <property type="entry name" value="Pept_M16_N"/>
</dbReference>
<gene>
    <name evidence="6" type="ORF">EBQ25_10905</name>
</gene>
<dbReference type="InterPro" id="IPR001431">
    <property type="entry name" value="Pept_M16_Zn_BS"/>
</dbReference>
<dbReference type="Gene3D" id="3.30.830.10">
    <property type="entry name" value="Metalloenzyme, LuxS/M16 peptidase-like"/>
    <property type="match status" value="2"/>
</dbReference>
<feature type="domain" description="Peptidase M16 C-terminal" evidence="5">
    <location>
        <begin position="221"/>
        <end position="407"/>
    </location>
</feature>
<comment type="caution">
    <text evidence="6">The sequence shown here is derived from an EMBL/GenBank/DDBJ whole genome shotgun (WGS) entry which is preliminary data.</text>
</comment>
<protein>
    <submittedName>
        <fullName evidence="6">Insulinase family protein</fullName>
    </submittedName>
</protein>
<dbReference type="InterPro" id="IPR011249">
    <property type="entry name" value="Metalloenz_LuxS/M16"/>
</dbReference>
<feature type="domain" description="Peptidase M16 N-terminal" evidence="4">
    <location>
        <begin position="67"/>
        <end position="211"/>
    </location>
</feature>
<evidence type="ECO:0000313" key="6">
    <source>
        <dbReference type="EMBL" id="RMW96698.1"/>
    </source>
</evidence>
<dbReference type="Pfam" id="PF05193">
    <property type="entry name" value="Peptidase_M16_C"/>
    <property type="match status" value="1"/>
</dbReference>
<dbReference type="Proteomes" id="UP000267035">
    <property type="component" value="Unassembled WGS sequence"/>
</dbReference>
<evidence type="ECO:0000259" key="4">
    <source>
        <dbReference type="Pfam" id="PF00675"/>
    </source>
</evidence>
<evidence type="ECO:0000256" key="3">
    <source>
        <dbReference type="RuleBase" id="RU004447"/>
    </source>
</evidence>
<dbReference type="PANTHER" id="PTHR11851:SF49">
    <property type="entry name" value="MITOCHONDRIAL-PROCESSING PEPTIDASE SUBUNIT ALPHA"/>
    <property type="match status" value="1"/>
</dbReference>
<accession>A0A3M6Q2X6</accession>